<evidence type="ECO:0000256" key="3">
    <source>
        <dbReference type="ARBA" id="ARBA00023002"/>
    </source>
</evidence>
<dbReference type="PROSITE" id="PS00671">
    <property type="entry name" value="D_2_HYDROXYACID_DH_3"/>
    <property type="match status" value="1"/>
</dbReference>
<dbReference type="EMBL" id="AAMHEF010000024">
    <property type="protein sequence ID" value="EDH3168926.1"/>
    <property type="molecule type" value="Genomic_DNA"/>
</dbReference>
<dbReference type="InterPro" id="IPR050857">
    <property type="entry name" value="D-2-hydroxyacid_DH"/>
</dbReference>
<dbReference type="EMBL" id="AACAQG010000004">
    <property type="protein sequence ID" value="EAJ7778726.1"/>
    <property type="molecule type" value="Genomic_DNA"/>
</dbReference>
<sequence length="317" mass="35543">MKVFISTHPFGETSKIPLELLDKNGFEVRINNRGRKITSKELSKDIGEAEVLIAGTEKITEDVLRNAPNLKLISRVGIGLDGIDFELCRKYNIKVVYTPDAPTMAVAELCVGLILDLSRKISFTDANLKQGIWNRHMGMLLYGKTIGIIGMGRIGKSLIKLLSSFNVSFKVCDPNPDFAFLKMYNVELTNKTKLLKESDVVSLNLPLKKDTMNFLMLDDLKNMKKSSILINTARGGIINEDDLYIALKENLIAGAAVDVFEEEPYKGKLRELNNVVLTCHMGASTIESRTDMETQAVEEVVRYKNHIPLKNEVFKNE</sequence>
<evidence type="ECO:0000313" key="11">
    <source>
        <dbReference type="EMBL" id="EAK5620087.1"/>
    </source>
</evidence>
<dbReference type="GO" id="GO:0051287">
    <property type="term" value="F:NAD binding"/>
    <property type="evidence" value="ECO:0007669"/>
    <property type="project" value="InterPro"/>
</dbReference>
<dbReference type="GO" id="GO:0008652">
    <property type="term" value="P:amino acid biosynthetic process"/>
    <property type="evidence" value="ECO:0007669"/>
    <property type="project" value="UniProtKB-KW"/>
</dbReference>
<dbReference type="SUPFAM" id="SSF51735">
    <property type="entry name" value="NAD(P)-binding Rossmann-fold domains"/>
    <property type="match status" value="1"/>
</dbReference>
<dbReference type="AlphaFoldDB" id="A0A5T1RKW6"/>
<dbReference type="Pfam" id="PF02826">
    <property type="entry name" value="2-Hacid_dh_C"/>
    <property type="match status" value="1"/>
</dbReference>
<dbReference type="InterPro" id="IPR029752">
    <property type="entry name" value="D-isomer_DH_CS1"/>
</dbReference>
<dbReference type="InterPro" id="IPR006140">
    <property type="entry name" value="D-isomer_DH_NAD-bd"/>
</dbReference>
<reference evidence="14" key="1">
    <citation type="submission" date="2018-06" db="EMBL/GenBank/DDBJ databases">
        <authorList>
            <consortium name="NARMS: The National Antimicrobial Resistance Monitoring System"/>
        </authorList>
    </citation>
    <scope>NUCLEOTIDE SEQUENCE</scope>
    <source>
        <strain evidence="15">CVM N17C057</strain>
        <strain evidence="11">FSIS11807354</strain>
        <strain evidence="14">FSIS11810584</strain>
        <strain evidence="12">FSIS11920201</strain>
        <strain evidence="16">FSIS11921937</strain>
        <strain evidence="17">FSIS11925448</strain>
        <strain evidence="13">FSIS1605861</strain>
        <strain evidence="8">FSIS1606351</strain>
        <strain evidence="9">FSIS1607015</strain>
        <strain evidence="10">FSIS1609793</strain>
    </source>
</reference>
<gene>
    <name evidence="8" type="ORF">A7M21_08010</name>
    <name evidence="13" type="ORF">AZ785_08520</name>
    <name evidence="9" type="ORF">BB944_01790</name>
    <name evidence="10" type="ORF">BWN18_08715</name>
    <name evidence="11" type="ORF">C5K60_07660</name>
    <name evidence="14" type="ORF">DO886_08440</name>
    <name evidence="15" type="ORF">DST87_08955</name>
    <name evidence="12" type="ORF">FBI24_08565</name>
    <name evidence="16" type="ORF">FKJ23_06160</name>
    <name evidence="17" type="ORF">GC734_08410</name>
</gene>
<evidence type="ECO:0000313" key="9">
    <source>
        <dbReference type="EMBL" id="EAJ7778726.1"/>
    </source>
</evidence>
<dbReference type="EMBL" id="AACAMH010000061">
    <property type="protein sequence ID" value="EAJ7597124.1"/>
    <property type="molecule type" value="Genomic_DNA"/>
</dbReference>
<evidence type="ECO:0000256" key="1">
    <source>
        <dbReference type="ARBA" id="ARBA00005854"/>
    </source>
</evidence>
<comment type="similarity">
    <text evidence="1 5">Belongs to the D-isomer specific 2-hydroxyacid dehydrogenase family.</text>
</comment>
<evidence type="ECO:0000259" key="6">
    <source>
        <dbReference type="Pfam" id="PF00389"/>
    </source>
</evidence>
<protein>
    <submittedName>
        <fullName evidence="14">3-phosphoglycerate dehydrogenase</fullName>
    </submittedName>
</protein>
<keyword evidence="2" id="KW-0028">Amino-acid biosynthesis</keyword>
<name>A0A5T1RKW6_CAMCO</name>
<evidence type="ECO:0000256" key="4">
    <source>
        <dbReference type="ARBA" id="ARBA00023027"/>
    </source>
</evidence>
<evidence type="ECO:0000313" key="16">
    <source>
        <dbReference type="EMBL" id="ECL0293442.1"/>
    </source>
</evidence>
<organism evidence="14">
    <name type="scientific">Campylobacter coli</name>
    <dbReference type="NCBI Taxonomy" id="195"/>
    <lineage>
        <taxon>Bacteria</taxon>
        <taxon>Pseudomonadati</taxon>
        <taxon>Campylobacterota</taxon>
        <taxon>Epsilonproteobacteria</taxon>
        <taxon>Campylobacterales</taxon>
        <taxon>Campylobacteraceae</taxon>
        <taxon>Campylobacter</taxon>
    </lineage>
</organism>
<feature type="domain" description="D-isomer specific 2-hydroxyacid dehydrogenase catalytic" evidence="6">
    <location>
        <begin position="17"/>
        <end position="313"/>
    </location>
</feature>
<evidence type="ECO:0000313" key="10">
    <source>
        <dbReference type="EMBL" id="EAK0055953.1"/>
    </source>
</evidence>
<evidence type="ECO:0000313" key="8">
    <source>
        <dbReference type="EMBL" id="EAJ7597124.1"/>
    </source>
</evidence>
<dbReference type="GO" id="GO:0016616">
    <property type="term" value="F:oxidoreductase activity, acting on the CH-OH group of donors, NAD or NADP as acceptor"/>
    <property type="evidence" value="ECO:0007669"/>
    <property type="project" value="InterPro"/>
</dbReference>
<dbReference type="PROSITE" id="PS00065">
    <property type="entry name" value="D_2_HYDROXYACID_DH_1"/>
    <property type="match status" value="1"/>
</dbReference>
<evidence type="ECO:0000313" key="12">
    <source>
        <dbReference type="EMBL" id="EAK6987520.1"/>
    </source>
</evidence>
<comment type="caution">
    <text evidence="14">The sequence shown here is derived from an EMBL/GenBank/DDBJ whole genome shotgun (WGS) entry which is preliminary data.</text>
</comment>
<dbReference type="InterPro" id="IPR036291">
    <property type="entry name" value="NAD(P)-bd_dom_sf"/>
</dbReference>
<proteinExistence type="inferred from homology"/>
<dbReference type="CDD" id="cd12172">
    <property type="entry name" value="PGDH_like_2"/>
    <property type="match status" value="1"/>
</dbReference>
<accession>A0A5T1RKW6</accession>
<evidence type="ECO:0000313" key="15">
    <source>
        <dbReference type="EMBL" id="EAL6855269.1"/>
    </source>
</evidence>
<dbReference type="EMBL" id="AACOOI010000028">
    <property type="protein sequence ID" value="EAL4753321.1"/>
    <property type="molecule type" value="Genomic_DNA"/>
</dbReference>
<dbReference type="PANTHER" id="PTHR42789">
    <property type="entry name" value="D-ISOMER SPECIFIC 2-HYDROXYACID DEHYDROGENASE FAMILY PROTEIN (AFU_ORTHOLOGUE AFUA_6G10090)"/>
    <property type="match status" value="1"/>
</dbReference>
<dbReference type="EMBL" id="AAJEOU010000007">
    <property type="protein sequence ID" value="ECL0293442.1"/>
    <property type="molecule type" value="Genomic_DNA"/>
</dbReference>
<dbReference type="EMBL" id="AACIKK010000027">
    <property type="protein sequence ID" value="EAK6987520.1"/>
    <property type="molecule type" value="Genomic_DNA"/>
</dbReference>
<evidence type="ECO:0000313" key="13">
    <source>
        <dbReference type="EMBL" id="EAL2684300.1"/>
    </source>
</evidence>
<dbReference type="EMBL" id="AACBRT010000018">
    <property type="protein sequence ID" value="EAK0055953.1"/>
    <property type="molecule type" value="Genomic_DNA"/>
</dbReference>
<dbReference type="InterPro" id="IPR006139">
    <property type="entry name" value="D-isomer_2_OHA_DH_cat_dom"/>
</dbReference>
<evidence type="ECO:0000313" key="14">
    <source>
        <dbReference type="EMBL" id="EAL4753321.1"/>
    </source>
</evidence>
<dbReference type="EMBL" id="AACHGX010000011">
    <property type="protein sequence ID" value="EAK5620087.1"/>
    <property type="molecule type" value="Genomic_DNA"/>
</dbReference>
<dbReference type="Pfam" id="PF00389">
    <property type="entry name" value="2-Hacid_dh"/>
    <property type="match status" value="1"/>
</dbReference>
<evidence type="ECO:0000256" key="2">
    <source>
        <dbReference type="ARBA" id="ARBA00022605"/>
    </source>
</evidence>
<dbReference type="EMBL" id="AACMUQ010000019">
    <property type="protein sequence ID" value="EAL2684300.1"/>
    <property type="molecule type" value="Genomic_DNA"/>
</dbReference>
<dbReference type="PANTHER" id="PTHR42789:SF1">
    <property type="entry name" value="D-ISOMER SPECIFIC 2-HYDROXYACID DEHYDROGENASE FAMILY PROTEIN (AFU_ORTHOLOGUE AFUA_6G10090)"/>
    <property type="match status" value="1"/>
</dbReference>
<dbReference type="InterPro" id="IPR029753">
    <property type="entry name" value="D-isomer_DH_CS"/>
</dbReference>
<dbReference type="SUPFAM" id="SSF52283">
    <property type="entry name" value="Formate/glycerate dehydrogenase catalytic domain-like"/>
    <property type="match status" value="1"/>
</dbReference>
<dbReference type="EMBL" id="AACQKE010000030">
    <property type="protein sequence ID" value="EAL6855269.1"/>
    <property type="molecule type" value="Genomic_DNA"/>
</dbReference>
<evidence type="ECO:0000259" key="7">
    <source>
        <dbReference type="Pfam" id="PF02826"/>
    </source>
</evidence>
<evidence type="ECO:0000313" key="17">
    <source>
        <dbReference type="EMBL" id="EDH3168926.1"/>
    </source>
</evidence>
<feature type="domain" description="D-isomer specific 2-hydroxyacid dehydrogenase NAD-binding" evidence="7">
    <location>
        <begin position="111"/>
        <end position="282"/>
    </location>
</feature>
<evidence type="ECO:0000256" key="5">
    <source>
        <dbReference type="RuleBase" id="RU003719"/>
    </source>
</evidence>
<dbReference type="Gene3D" id="3.40.50.720">
    <property type="entry name" value="NAD(P)-binding Rossmann-like Domain"/>
    <property type="match status" value="2"/>
</dbReference>
<keyword evidence="4" id="KW-0520">NAD</keyword>
<keyword evidence="3 5" id="KW-0560">Oxidoreductase</keyword>
<dbReference type="RefSeq" id="WP_002805483.1">
    <property type="nucleotide sequence ID" value="NZ_AANORL020000008.1"/>
</dbReference>